<protein>
    <recommendedName>
        <fullName evidence="3">Aminoglycoside phosphotransferase domain-containing protein</fullName>
    </recommendedName>
</protein>
<keyword evidence="2" id="KW-0067">ATP-binding</keyword>
<dbReference type="InParanoid" id="G9EPM9"/>
<evidence type="ECO:0000313" key="5">
    <source>
        <dbReference type="Proteomes" id="UP000002770"/>
    </source>
</evidence>
<evidence type="ECO:0000259" key="3">
    <source>
        <dbReference type="Pfam" id="PF01636"/>
    </source>
</evidence>
<dbReference type="PANTHER" id="PTHR33540:SF1">
    <property type="entry name" value="N-ACETYLMURAMATE_N-ACETYLGLUCOSAMINE KINASE"/>
    <property type="match status" value="1"/>
</dbReference>
<dbReference type="GO" id="GO:0005524">
    <property type="term" value="F:ATP binding"/>
    <property type="evidence" value="ECO:0007669"/>
    <property type="project" value="UniProtKB-KW"/>
</dbReference>
<evidence type="ECO:0000256" key="2">
    <source>
        <dbReference type="ARBA" id="ARBA00022840"/>
    </source>
</evidence>
<dbReference type="eggNOG" id="COG3178">
    <property type="taxonomic scope" value="Bacteria"/>
</dbReference>
<gene>
    <name evidence="4" type="ORF">LDG_7195</name>
</gene>
<dbReference type="AlphaFoldDB" id="G9EPM9"/>
<organism evidence="4 5">
    <name type="scientific">Legionella drancourtii LLAP12</name>
    <dbReference type="NCBI Taxonomy" id="658187"/>
    <lineage>
        <taxon>Bacteria</taxon>
        <taxon>Pseudomonadati</taxon>
        <taxon>Pseudomonadota</taxon>
        <taxon>Gammaproteobacteria</taxon>
        <taxon>Legionellales</taxon>
        <taxon>Legionellaceae</taxon>
        <taxon>Legionella</taxon>
    </lineage>
</organism>
<dbReference type="PANTHER" id="PTHR33540">
    <property type="entry name" value="TRNA THREONYLCARBAMOYLADENOSINE BIOSYNTHESIS PROTEIN TSAE"/>
    <property type="match status" value="1"/>
</dbReference>
<name>G9EPM9_9GAMM</name>
<dbReference type="Gene3D" id="3.90.1200.10">
    <property type="match status" value="1"/>
</dbReference>
<evidence type="ECO:0000313" key="4">
    <source>
        <dbReference type="EMBL" id="EHL30767.1"/>
    </source>
</evidence>
<dbReference type="STRING" id="658187.LDG_7195"/>
<feature type="domain" description="Aminoglycoside phosphotransferase" evidence="3">
    <location>
        <begin position="66"/>
        <end position="278"/>
    </location>
</feature>
<sequence length="367" mass="42712">MSYTPSSTILLKSCPQVIKCLMMHTIEDILRANTVENNDGKYIMHERENALKEWLVKTIKQQDFVLTPLAGDASFRRYFRMHYNGSTHVVMDAPPGKEDLNPFVHVAQTLERAEVHTPTILAMDLQQGFLLLSDLGDQLLLNVLHAETATTHYQKAMKTLFKIQSCTIDDPLLPVFDHAFMMKEMNLCPEWFLKSYLALELSTEESNVLQKTMEWIATEITQQPQTFIHRDYHSRNLMLINKQEDLGVIDFQDAMCGPCTYDLVSLLKDCYISWPRAKILEWVEFFYAQSVYNDRYSLSAFIRAFDLCGLQRHLKVLGVFSRLHLRDNKSGYLKDLPLTLKYVLECTETYEELHPLFHVLQRKVYLP</sequence>
<dbReference type="EMBL" id="JH413824">
    <property type="protein sequence ID" value="EHL30767.1"/>
    <property type="molecule type" value="Genomic_DNA"/>
</dbReference>
<dbReference type="SUPFAM" id="SSF56112">
    <property type="entry name" value="Protein kinase-like (PK-like)"/>
    <property type="match status" value="1"/>
</dbReference>
<dbReference type="Pfam" id="PF01636">
    <property type="entry name" value="APH"/>
    <property type="match status" value="1"/>
</dbReference>
<dbReference type="HOGENOM" id="CLU_021467_1_0_6"/>
<proteinExistence type="predicted"/>
<keyword evidence="1" id="KW-0547">Nucleotide-binding</keyword>
<evidence type="ECO:0000256" key="1">
    <source>
        <dbReference type="ARBA" id="ARBA00022741"/>
    </source>
</evidence>
<reference evidence="4 5" key="1">
    <citation type="journal article" date="2011" name="BMC Genomics">
        <title>Insight into cross-talk between intra-amoebal pathogens.</title>
        <authorList>
            <person name="Gimenez G."/>
            <person name="Bertelli C."/>
            <person name="Moliner C."/>
            <person name="Robert C."/>
            <person name="Raoult D."/>
            <person name="Fournier P.E."/>
            <person name="Greub G."/>
        </authorList>
    </citation>
    <scope>NUCLEOTIDE SEQUENCE [LARGE SCALE GENOMIC DNA]</scope>
    <source>
        <strain evidence="4 5">LLAP12</strain>
    </source>
</reference>
<accession>G9EPM9</accession>
<keyword evidence="5" id="KW-1185">Reference proteome</keyword>
<dbReference type="Gene3D" id="3.30.200.20">
    <property type="entry name" value="Phosphorylase Kinase, domain 1"/>
    <property type="match status" value="1"/>
</dbReference>
<dbReference type="InterPro" id="IPR011009">
    <property type="entry name" value="Kinase-like_dom_sf"/>
</dbReference>
<dbReference type="InterPro" id="IPR002575">
    <property type="entry name" value="Aminoglycoside_PTrfase"/>
</dbReference>
<dbReference type="Proteomes" id="UP000002770">
    <property type="component" value="Unassembled WGS sequence"/>
</dbReference>